<dbReference type="InterPro" id="IPR036388">
    <property type="entry name" value="WH-like_DNA-bd_sf"/>
</dbReference>
<dbReference type="GO" id="GO:0000160">
    <property type="term" value="P:phosphorelay signal transduction system"/>
    <property type="evidence" value="ECO:0007669"/>
    <property type="project" value="InterPro"/>
</dbReference>
<dbReference type="Gene3D" id="1.25.40.10">
    <property type="entry name" value="Tetratricopeptide repeat domain"/>
    <property type="match status" value="3"/>
</dbReference>
<dbReference type="EMBL" id="VFML01000001">
    <property type="protein sequence ID" value="TQJ02806.1"/>
    <property type="molecule type" value="Genomic_DNA"/>
</dbReference>
<gene>
    <name evidence="6" type="ORF">FB471_2551</name>
</gene>
<dbReference type="SMART" id="SM01043">
    <property type="entry name" value="BTAD"/>
    <property type="match status" value="1"/>
</dbReference>
<evidence type="ECO:0000256" key="2">
    <source>
        <dbReference type="ARBA" id="ARBA00023125"/>
    </source>
</evidence>
<evidence type="ECO:0000313" key="7">
    <source>
        <dbReference type="Proteomes" id="UP000320876"/>
    </source>
</evidence>
<dbReference type="SUPFAM" id="SSF48452">
    <property type="entry name" value="TPR-like"/>
    <property type="match status" value="2"/>
</dbReference>
<name>A0A542DID2_AMYCI</name>
<protein>
    <submittedName>
        <fullName evidence="6">Putative ATPase</fullName>
    </submittedName>
</protein>
<keyword evidence="2 3" id="KW-0238">DNA-binding</keyword>
<evidence type="ECO:0000256" key="1">
    <source>
        <dbReference type="ARBA" id="ARBA00005820"/>
    </source>
</evidence>
<comment type="caution">
    <text evidence="6">The sequence shown here is derived from an EMBL/GenBank/DDBJ whole genome shotgun (WGS) entry which is preliminary data.</text>
</comment>
<sequence length="1069" mass="113911">MLFGILGPLALWTPAGEPARLPELKARALLADLLLHEGSPVPADRLVEDLWGERPPGNPSATLQNKVWQLRKALDAAVPGGRDLVVSGASGYLLRVEAEAVDASRFAALTRAAQAATGPAERAGRLAEALALWRGPALADFADEPWARAAIARLSERRLAGLEAFAEARLELGRPADELAGELGELVANHPLRERLRAAYLRALYRAGRQAEALASYADLRARLAEELGTDPGPELVALHQAILRQDTELDPPARAGNLPTPLTGLVGRADALAEVCALLERQRLVTLTGVGGVGKTRLAVAAASQAPDDAWLVELAELPTTVDSGEIGPVAGAVMTALDIRDDGGPLLDRLTEALRSRRLLLVLDNCEHVIAPVAELTARLLRAAPGLRILATSRDPLGLAGERLYPVTPLDLPDPAAATSVAEVADSGAVALFADRATAAAPGFTLTEDVLPEVVTLCRKLDGIPLALELAAARVRALGVSGLLARLDDRFRLLSGGHRGSPPRQQTLRATLDWSWDLLSEPERMVLRRLAVQQGGCTLAAAERVCAGEGIATGEVLEVVVRLVDRCMVVVSEQPGGVRYRLLESVREYCLERLAEAAEAERVRDRHAAYYAELAERAEPELHGPDQRRLLELLDGESANLRAALEGLVAGGAGEPAARMVCALCWYWYLRGRLSEARRALDLVLAGGGSGPALAEAMCWRAAIGLFGGDFGDHGRTAAALEMLPEITDPHRRARMRWLLGFARSTTGDGELDACADLAGKALSEFRELDDRWGIAAALTARAVSAMGRSDLTALRRDGEQALALFRGLGERWGQSQAMSLLAVLAEVTGDHAGAAELHSAGLRLAEELGLWTEAADRLAGLGRIELLRGDHARSWELHERGMRLAAEQGSKGVELYAQIGLGLGARREGKLDLAEEQLNAVLDWNVRVRAEEHNAVPLALVLAELGFVAEQRGDAAGARARHLRGLALARRTRDPRALALAMEGLAGAQALAGHHEHAARLLGAATAARESAGAPLPEAERGDVDRIATRTRAALGDPAFAAEFERGSTTEPDQLLKPFDSPDPKH</sequence>
<dbReference type="PANTHER" id="PTHR47691:SF3">
    <property type="entry name" value="HTH-TYPE TRANSCRIPTIONAL REGULATOR RV0890C-RELATED"/>
    <property type="match status" value="1"/>
</dbReference>
<dbReference type="AlphaFoldDB" id="A0A542DID2"/>
<dbReference type="PANTHER" id="PTHR47691">
    <property type="entry name" value="REGULATOR-RELATED"/>
    <property type="match status" value="1"/>
</dbReference>
<dbReference type="RefSeq" id="WP_141998076.1">
    <property type="nucleotide sequence ID" value="NZ_VFML01000001.1"/>
</dbReference>
<dbReference type="InterPro" id="IPR027417">
    <property type="entry name" value="P-loop_NTPase"/>
</dbReference>
<dbReference type="GO" id="GO:0003677">
    <property type="term" value="F:DNA binding"/>
    <property type="evidence" value="ECO:0007669"/>
    <property type="project" value="UniProtKB-UniRule"/>
</dbReference>
<evidence type="ECO:0000259" key="5">
    <source>
        <dbReference type="PROSITE" id="PS51755"/>
    </source>
</evidence>
<evidence type="ECO:0000256" key="4">
    <source>
        <dbReference type="SAM" id="MobiDB-lite"/>
    </source>
</evidence>
<proteinExistence type="inferred from homology"/>
<dbReference type="SMART" id="SM00862">
    <property type="entry name" value="Trans_reg_C"/>
    <property type="match status" value="1"/>
</dbReference>
<dbReference type="InterPro" id="IPR001867">
    <property type="entry name" value="OmpR/PhoB-type_DNA-bd"/>
</dbReference>
<feature type="region of interest" description="Disordered" evidence="4">
    <location>
        <begin position="1041"/>
        <end position="1069"/>
    </location>
</feature>
<dbReference type="CDD" id="cd15831">
    <property type="entry name" value="BTAD"/>
    <property type="match status" value="1"/>
</dbReference>
<dbReference type="PRINTS" id="PR00364">
    <property type="entry name" value="DISEASERSIST"/>
</dbReference>
<evidence type="ECO:0000313" key="6">
    <source>
        <dbReference type="EMBL" id="TQJ02806.1"/>
    </source>
</evidence>
<reference evidence="6 7" key="1">
    <citation type="submission" date="2019-06" db="EMBL/GenBank/DDBJ databases">
        <title>Sequencing the genomes of 1000 actinobacteria strains.</title>
        <authorList>
            <person name="Klenk H.-P."/>
        </authorList>
    </citation>
    <scope>NUCLEOTIDE SEQUENCE [LARGE SCALE GENOMIC DNA]</scope>
    <source>
        <strain evidence="6 7">DSM 45679</strain>
    </source>
</reference>
<feature type="domain" description="OmpR/PhoB-type" evidence="5">
    <location>
        <begin position="1"/>
        <end position="96"/>
    </location>
</feature>
<keyword evidence="7" id="KW-1185">Reference proteome</keyword>
<feature type="DNA-binding region" description="OmpR/PhoB-type" evidence="3">
    <location>
        <begin position="1"/>
        <end position="96"/>
    </location>
</feature>
<dbReference type="SUPFAM" id="SSF52540">
    <property type="entry name" value="P-loop containing nucleoside triphosphate hydrolases"/>
    <property type="match status" value="1"/>
</dbReference>
<dbReference type="InterPro" id="IPR016032">
    <property type="entry name" value="Sig_transdc_resp-reg_C-effctor"/>
</dbReference>
<dbReference type="SUPFAM" id="SSF46894">
    <property type="entry name" value="C-terminal effector domain of the bipartite response regulators"/>
    <property type="match status" value="1"/>
</dbReference>
<comment type="similarity">
    <text evidence="1">Belongs to the AfsR/DnrI/RedD regulatory family.</text>
</comment>
<dbReference type="InterPro" id="IPR011990">
    <property type="entry name" value="TPR-like_helical_dom_sf"/>
</dbReference>
<dbReference type="PROSITE" id="PS51755">
    <property type="entry name" value="OMPR_PHOB"/>
    <property type="match status" value="1"/>
</dbReference>
<dbReference type="Pfam" id="PF25872">
    <property type="entry name" value="HTH_77"/>
    <property type="match status" value="1"/>
</dbReference>
<dbReference type="Pfam" id="PF03704">
    <property type="entry name" value="BTAD"/>
    <property type="match status" value="1"/>
</dbReference>
<dbReference type="Gene3D" id="1.10.10.10">
    <property type="entry name" value="Winged helix-like DNA-binding domain superfamily/Winged helix DNA-binding domain"/>
    <property type="match status" value="1"/>
</dbReference>
<dbReference type="Proteomes" id="UP000320876">
    <property type="component" value="Unassembled WGS sequence"/>
</dbReference>
<evidence type="ECO:0000256" key="3">
    <source>
        <dbReference type="PROSITE-ProRule" id="PRU01091"/>
    </source>
</evidence>
<dbReference type="OrthoDB" id="9812579at2"/>
<organism evidence="6 7">
    <name type="scientific">Amycolatopsis cihanbeyliensis</name>
    <dbReference type="NCBI Taxonomy" id="1128664"/>
    <lineage>
        <taxon>Bacteria</taxon>
        <taxon>Bacillati</taxon>
        <taxon>Actinomycetota</taxon>
        <taxon>Actinomycetes</taxon>
        <taxon>Pseudonocardiales</taxon>
        <taxon>Pseudonocardiaceae</taxon>
        <taxon>Amycolatopsis</taxon>
    </lineage>
</organism>
<dbReference type="InterPro" id="IPR005158">
    <property type="entry name" value="BTAD"/>
</dbReference>
<dbReference type="InterPro" id="IPR058852">
    <property type="entry name" value="HTH_77"/>
</dbReference>
<dbReference type="GO" id="GO:0006355">
    <property type="term" value="P:regulation of DNA-templated transcription"/>
    <property type="evidence" value="ECO:0007669"/>
    <property type="project" value="InterPro"/>
</dbReference>
<accession>A0A542DID2</accession>